<evidence type="ECO:0000313" key="2">
    <source>
        <dbReference type="EMBL" id="MFD1066239.1"/>
    </source>
</evidence>
<comment type="caution">
    <text evidence="2">The sequence shown here is derived from an EMBL/GenBank/DDBJ whole genome shotgun (WGS) entry which is preliminary data.</text>
</comment>
<evidence type="ECO:0000256" key="1">
    <source>
        <dbReference type="SAM" id="Phobius"/>
    </source>
</evidence>
<name>A0ABW3NHB0_9BACI</name>
<keyword evidence="1" id="KW-1133">Transmembrane helix</keyword>
<protein>
    <recommendedName>
        <fullName evidence="4">DUF3139 domain-containing protein</fullName>
    </recommendedName>
</protein>
<gene>
    <name evidence="2" type="ORF">ACFQ19_09390</name>
</gene>
<keyword evidence="1" id="KW-0812">Transmembrane</keyword>
<evidence type="ECO:0008006" key="4">
    <source>
        <dbReference type="Google" id="ProtNLM"/>
    </source>
</evidence>
<evidence type="ECO:0000313" key="3">
    <source>
        <dbReference type="Proteomes" id="UP001597041"/>
    </source>
</evidence>
<keyword evidence="1" id="KW-0472">Membrane</keyword>
<dbReference type="Proteomes" id="UP001597041">
    <property type="component" value="Unassembled WGS sequence"/>
</dbReference>
<dbReference type="RefSeq" id="WP_379591819.1">
    <property type="nucleotide sequence ID" value="NZ_JBHTKK010000009.1"/>
</dbReference>
<accession>A0ABW3NHB0</accession>
<proteinExistence type="predicted"/>
<keyword evidence="3" id="KW-1185">Reference proteome</keyword>
<dbReference type="EMBL" id="JBHTKK010000009">
    <property type="protein sequence ID" value="MFD1066239.1"/>
    <property type="molecule type" value="Genomic_DNA"/>
</dbReference>
<sequence>MKKQFIMLRNQQGFLLLHVVWVILIVFLSIHFLVDQYQTSKEIAHNQLNHIEIETLSQMAYQKARKEIDEDDISPSYQTDYVFPQGEVKIAFREELDENVYILLSIKPNGNDHFYQLNKPFF</sequence>
<feature type="transmembrane region" description="Helical" evidence="1">
    <location>
        <begin position="12"/>
        <end position="34"/>
    </location>
</feature>
<reference evidence="3" key="1">
    <citation type="journal article" date="2019" name="Int. J. Syst. Evol. Microbiol.">
        <title>The Global Catalogue of Microorganisms (GCM) 10K type strain sequencing project: providing services to taxonomists for standard genome sequencing and annotation.</title>
        <authorList>
            <consortium name="The Broad Institute Genomics Platform"/>
            <consortium name="The Broad Institute Genome Sequencing Center for Infectious Disease"/>
            <person name="Wu L."/>
            <person name="Ma J."/>
        </authorList>
    </citation>
    <scope>NUCLEOTIDE SEQUENCE [LARGE SCALE GENOMIC DNA]</scope>
    <source>
        <strain evidence="3">CCUG 56608</strain>
    </source>
</reference>
<organism evidence="2 3">
    <name type="scientific">Oceanobacillus locisalsi</name>
    <dbReference type="NCBI Taxonomy" id="546107"/>
    <lineage>
        <taxon>Bacteria</taxon>
        <taxon>Bacillati</taxon>
        <taxon>Bacillota</taxon>
        <taxon>Bacilli</taxon>
        <taxon>Bacillales</taxon>
        <taxon>Bacillaceae</taxon>
        <taxon>Oceanobacillus</taxon>
    </lineage>
</organism>